<proteinExistence type="predicted"/>
<sequence length="121" mass="14213">MYKRQVAEMDFKCKCGSKSFFIQSKGSQIGLYCSVCGKWQKWLTKDEVRQFEYETNTLDSKENNPDDDFYEKFALTPWGCLHCAFRDFGLDLPEIPGKMADAIMEDFFETMERADIIEKKE</sequence>
<evidence type="ECO:0000313" key="1">
    <source>
        <dbReference type="EMBL" id="DAG04838.1"/>
    </source>
</evidence>
<dbReference type="EMBL" id="BK016245">
    <property type="protein sequence ID" value="DAG04838.1"/>
    <property type="molecule type" value="Genomic_DNA"/>
</dbReference>
<name>A0A8S5VDT8_9CAUD</name>
<accession>A0A8S5VDT8</accession>
<protein>
    <submittedName>
        <fullName evidence="1">Uncharacterized protein</fullName>
    </submittedName>
</protein>
<organism evidence="1">
    <name type="scientific">Siphoviridae sp. ctGa111</name>
    <dbReference type="NCBI Taxonomy" id="2825413"/>
    <lineage>
        <taxon>Viruses</taxon>
        <taxon>Duplodnaviria</taxon>
        <taxon>Heunggongvirae</taxon>
        <taxon>Uroviricota</taxon>
        <taxon>Caudoviricetes</taxon>
    </lineage>
</organism>
<reference evidence="1" key="1">
    <citation type="journal article" date="2021" name="Proc. Natl. Acad. Sci. U.S.A.">
        <title>A Catalog of Tens of Thousands of Viruses from Human Metagenomes Reveals Hidden Associations with Chronic Diseases.</title>
        <authorList>
            <person name="Tisza M.J."/>
            <person name="Buck C.B."/>
        </authorList>
    </citation>
    <scope>NUCLEOTIDE SEQUENCE</scope>
    <source>
        <strain evidence="1">CtGa111</strain>
    </source>
</reference>